<dbReference type="Proteomes" id="UP001207930">
    <property type="component" value="Unassembled WGS sequence"/>
</dbReference>
<evidence type="ECO:0000313" key="2">
    <source>
        <dbReference type="EMBL" id="MCW1885541.1"/>
    </source>
</evidence>
<gene>
    <name evidence="2" type="ORF">OKA04_12445</name>
</gene>
<keyword evidence="1" id="KW-1133">Transmembrane helix</keyword>
<reference evidence="2 3" key="1">
    <citation type="submission" date="2022-10" db="EMBL/GenBank/DDBJ databases">
        <title>Luteolibacter flavescens strain MCCC 1K03193, whole genome shotgun sequencing project.</title>
        <authorList>
            <person name="Zhao G."/>
            <person name="Shen L."/>
        </authorList>
    </citation>
    <scope>NUCLEOTIDE SEQUENCE [LARGE SCALE GENOMIC DNA]</scope>
    <source>
        <strain evidence="2 3">MCCC 1K03193</strain>
    </source>
</reference>
<dbReference type="RefSeq" id="WP_264501497.1">
    <property type="nucleotide sequence ID" value="NZ_JAPDDS010000006.1"/>
</dbReference>
<proteinExistence type="predicted"/>
<protein>
    <recommendedName>
        <fullName evidence="4">DUF2721 domain-containing protein</fullName>
    </recommendedName>
</protein>
<feature type="transmembrane region" description="Helical" evidence="1">
    <location>
        <begin position="107"/>
        <end position="124"/>
    </location>
</feature>
<comment type="caution">
    <text evidence="2">The sequence shown here is derived from an EMBL/GenBank/DDBJ whole genome shotgun (WGS) entry which is preliminary data.</text>
</comment>
<sequence length="186" mass="20898">MMRIFAAFWLLLPCALGWGGWWIAVNSEELMGVSTAKFLETFAASARTPIFSGFLTMGSFLLAMKTNILARLKESYDTETHRLEFLRRNSFKPRAEWERFYAPLERLSSVLGWNVIACLATSLLQMTMGFWLHPIGFGACVGLAGACLALLTYLTFELMRSHRAWFDTINAKAIDGIDDIPRNGAS</sequence>
<accession>A0ABT3FPP2</accession>
<keyword evidence="3" id="KW-1185">Reference proteome</keyword>
<name>A0ABT3FPP2_9BACT</name>
<feature type="transmembrane region" description="Helical" evidence="1">
    <location>
        <begin position="41"/>
        <end position="63"/>
    </location>
</feature>
<keyword evidence="1" id="KW-0472">Membrane</keyword>
<feature type="transmembrane region" description="Helical" evidence="1">
    <location>
        <begin position="130"/>
        <end position="156"/>
    </location>
</feature>
<keyword evidence="1" id="KW-0812">Transmembrane</keyword>
<evidence type="ECO:0000256" key="1">
    <source>
        <dbReference type="SAM" id="Phobius"/>
    </source>
</evidence>
<evidence type="ECO:0008006" key="4">
    <source>
        <dbReference type="Google" id="ProtNLM"/>
    </source>
</evidence>
<dbReference type="EMBL" id="JAPDDS010000006">
    <property type="protein sequence ID" value="MCW1885541.1"/>
    <property type="molecule type" value="Genomic_DNA"/>
</dbReference>
<organism evidence="2 3">
    <name type="scientific">Luteolibacter flavescens</name>
    <dbReference type="NCBI Taxonomy" id="1859460"/>
    <lineage>
        <taxon>Bacteria</taxon>
        <taxon>Pseudomonadati</taxon>
        <taxon>Verrucomicrobiota</taxon>
        <taxon>Verrucomicrobiia</taxon>
        <taxon>Verrucomicrobiales</taxon>
        <taxon>Verrucomicrobiaceae</taxon>
        <taxon>Luteolibacter</taxon>
    </lineage>
</organism>
<evidence type="ECO:0000313" key="3">
    <source>
        <dbReference type="Proteomes" id="UP001207930"/>
    </source>
</evidence>